<comment type="caution">
    <text evidence="2">The sequence shown here is derived from an EMBL/GenBank/DDBJ whole genome shotgun (WGS) entry which is preliminary data.</text>
</comment>
<proteinExistence type="predicted"/>
<keyword evidence="3" id="KW-1185">Reference proteome</keyword>
<evidence type="ECO:0000313" key="2">
    <source>
        <dbReference type="EMBL" id="OAF19360.1"/>
    </source>
</evidence>
<protein>
    <submittedName>
        <fullName evidence="2">Uncharacterized protein</fullName>
    </submittedName>
</protein>
<gene>
    <name evidence="2" type="ORF">AXW67_36875</name>
</gene>
<dbReference type="EMBL" id="LSEF01000025">
    <property type="protein sequence ID" value="OAF19360.1"/>
    <property type="molecule type" value="Genomic_DNA"/>
</dbReference>
<evidence type="ECO:0000256" key="1">
    <source>
        <dbReference type="SAM" id="MobiDB-lite"/>
    </source>
</evidence>
<evidence type="ECO:0000313" key="3">
    <source>
        <dbReference type="Proteomes" id="UP000077173"/>
    </source>
</evidence>
<dbReference type="AlphaFoldDB" id="A0A176ZFA6"/>
<reference evidence="2 3" key="1">
    <citation type="submission" date="2016-02" db="EMBL/GenBank/DDBJ databases">
        <title>Draft genome sequence of the strain BR 10247T Bradyrhizobium neotropicale isolated from nodules of Centrolobium paraense.</title>
        <authorList>
            <person name="Simoes-Araujo J.L."/>
            <person name="Barauna A.C."/>
            <person name="Silva K."/>
            <person name="Zilli J.E."/>
        </authorList>
    </citation>
    <scope>NUCLEOTIDE SEQUENCE [LARGE SCALE GENOMIC DNA]</scope>
    <source>
        <strain evidence="2 3">BR 10247</strain>
    </source>
</reference>
<dbReference type="GeneID" id="32584449"/>
<feature type="region of interest" description="Disordered" evidence="1">
    <location>
        <begin position="1"/>
        <end position="23"/>
    </location>
</feature>
<name>A0A176ZFA6_9BRAD</name>
<sequence>MSKATSRGARLASTRGAASDRKLSKEQIREAFMTKISHLAASSSCPVSDALSIIRQTQVQLHALTDASATANVLTTRIELCDVLLGEISGIRSSLAKDLRRTREPQLALI</sequence>
<organism evidence="2 3">
    <name type="scientific">Bradyrhizobium neotropicale</name>
    <dbReference type="NCBI Taxonomy" id="1497615"/>
    <lineage>
        <taxon>Bacteria</taxon>
        <taxon>Pseudomonadati</taxon>
        <taxon>Pseudomonadota</taxon>
        <taxon>Alphaproteobacteria</taxon>
        <taxon>Hyphomicrobiales</taxon>
        <taxon>Nitrobacteraceae</taxon>
        <taxon>Bradyrhizobium</taxon>
    </lineage>
</organism>
<dbReference type="Proteomes" id="UP000077173">
    <property type="component" value="Unassembled WGS sequence"/>
</dbReference>
<accession>A0A176ZFA6</accession>